<sequence>MAIAGGVYWRGAEGAFIGPILLCCVLVAANLYRSLPDSSSLQDYCPHGLISDGLCNEGSKRNSLPAPSTLLSTTTSGSNCANIPQSSMEAVLKLIIV</sequence>
<keyword evidence="1" id="KW-0812">Transmembrane</keyword>
<keyword evidence="3" id="KW-1185">Reference proteome</keyword>
<gene>
    <name evidence="2" type="ORF">PXEA_LOCUS24153</name>
</gene>
<organism evidence="2 3">
    <name type="scientific">Protopolystoma xenopodis</name>
    <dbReference type="NCBI Taxonomy" id="117903"/>
    <lineage>
        <taxon>Eukaryota</taxon>
        <taxon>Metazoa</taxon>
        <taxon>Spiralia</taxon>
        <taxon>Lophotrochozoa</taxon>
        <taxon>Platyhelminthes</taxon>
        <taxon>Monogenea</taxon>
        <taxon>Polyopisthocotylea</taxon>
        <taxon>Polystomatidea</taxon>
        <taxon>Polystomatidae</taxon>
        <taxon>Protopolystoma</taxon>
    </lineage>
</organism>
<name>A0A3S5AS72_9PLAT</name>
<reference evidence="2" key="1">
    <citation type="submission" date="2018-11" db="EMBL/GenBank/DDBJ databases">
        <authorList>
            <consortium name="Pathogen Informatics"/>
        </authorList>
    </citation>
    <scope>NUCLEOTIDE SEQUENCE</scope>
</reference>
<keyword evidence="1" id="KW-1133">Transmembrane helix</keyword>
<dbReference type="OrthoDB" id="5970161at2759"/>
<protein>
    <submittedName>
        <fullName evidence="2">Uncharacterized protein</fullName>
    </submittedName>
</protein>
<dbReference type="AlphaFoldDB" id="A0A3S5AS72"/>
<dbReference type="Proteomes" id="UP000784294">
    <property type="component" value="Unassembled WGS sequence"/>
</dbReference>
<comment type="caution">
    <text evidence="2">The sequence shown here is derived from an EMBL/GenBank/DDBJ whole genome shotgun (WGS) entry which is preliminary data.</text>
</comment>
<accession>A0A3S5AS72</accession>
<evidence type="ECO:0000256" key="1">
    <source>
        <dbReference type="SAM" id="Phobius"/>
    </source>
</evidence>
<dbReference type="EMBL" id="CAAALY010114742">
    <property type="protein sequence ID" value="VEL30713.1"/>
    <property type="molecule type" value="Genomic_DNA"/>
</dbReference>
<evidence type="ECO:0000313" key="2">
    <source>
        <dbReference type="EMBL" id="VEL30713.1"/>
    </source>
</evidence>
<keyword evidence="1" id="KW-0472">Membrane</keyword>
<proteinExistence type="predicted"/>
<evidence type="ECO:0000313" key="3">
    <source>
        <dbReference type="Proteomes" id="UP000784294"/>
    </source>
</evidence>
<feature type="transmembrane region" description="Helical" evidence="1">
    <location>
        <begin position="15"/>
        <end position="32"/>
    </location>
</feature>